<feature type="binding site" evidence="8">
    <location>
        <position position="266"/>
    </location>
    <ligand>
        <name>ATP</name>
        <dbReference type="ChEBI" id="CHEBI:30616"/>
    </ligand>
</feature>
<dbReference type="AlphaFoldDB" id="A0A1I2GWP9"/>
<protein>
    <recommendedName>
        <fullName evidence="8">Glutamate--tRNA ligase</fullName>
        <ecNumber evidence="8">6.1.1.17</ecNumber>
    </recommendedName>
    <alternativeName>
        <fullName evidence="8">Glutamyl-tRNA synthetase</fullName>
        <shortName evidence="8">GluRS</shortName>
    </alternativeName>
</protein>
<dbReference type="InterPro" id="IPR020058">
    <property type="entry name" value="Glu/Gln-tRNA-synth_Ib_cat-dom"/>
</dbReference>
<comment type="caution">
    <text evidence="8">Lacks conserved residue(s) required for the propagation of feature annotation.</text>
</comment>
<dbReference type="FunFam" id="3.40.50.620:FF:000127">
    <property type="entry name" value="Glutamate--tRNA ligase"/>
    <property type="match status" value="1"/>
</dbReference>
<evidence type="ECO:0000256" key="4">
    <source>
        <dbReference type="ARBA" id="ARBA00022741"/>
    </source>
</evidence>
<comment type="function">
    <text evidence="8">Catalyzes the attachment of glutamate to tRNA(Glu) in a two-step reaction: glutamate is first activated by ATP to form Glu-AMP and then transferred to the acceptor end of tRNA(Glu).</text>
</comment>
<dbReference type="InterPro" id="IPR001412">
    <property type="entry name" value="aa-tRNA-synth_I_CS"/>
</dbReference>
<dbReference type="STRING" id="1003.SAMN04488541_102062"/>
<feature type="domain" description="Aminoacyl-tRNA synthetase class I anticodon-binding" evidence="10">
    <location>
        <begin position="371"/>
        <end position="505"/>
    </location>
</feature>
<accession>A0A1I2GWP9</accession>
<dbReference type="Gene3D" id="1.10.10.350">
    <property type="match status" value="1"/>
</dbReference>
<evidence type="ECO:0000256" key="7">
    <source>
        <dbReference type="ARBA" id="ARBA00023146"/>
    </source>
</evidence>
<dbReference type="InterPro" id="IPR045462">
    <property type="entry name" value="aa-tRNA-synth_I_cd-bd"/>
</dbReference>
<evidence type="ECO:0000256" key="8">
    <source>
        <dbReference type="HAMAP-Rule" id="MF_00022"/>
    </source>
</evidence>
<dbReference type="GO" id="GO:0006424">
    <property type="term" value="P:glutamyl-tRNA aminoacylation"/>
    <property type="evidence" value="ECO:0007669"/>
    <property type="project" value="UniProtKB-UniRule"/>
</dbReference>
<keyword evidence="7 8" id="KW-0030">Aminoacyl-tRNA synthetase</keyword>
<dbReference type="PANTHER" id="PTHR43311">
    <property type="entry name" value="GLUTAMATE--TRNA LIGASE"/>
    <property type="match status" value="1"/>
</dbReference>
<dbReference type="EMBL" id="FONY01000020">
    <property type="protein sequence ID" value="SFF21583.1"/>
    <property type="molecule type" value="Genomic_DNA"/>
</dbReference>
<dbReference type="GO" id="GO:0005524">
    <property type="term" value="F:ATP binding"/>
    <property type="evidence" value="ECO:0007669"/>
    <property type="project" value="UniProtKB-UniRule"/>
</dbReference>
<dbReference type="GO" id="GO:0008270">
    <property type="term" value="F:zinc ion binding"/>
    <property type="evidence" value="ECO:0007669"/>
    <property type="project" value="InterPro"/>
</dbReference>
<dbReference type="SUPFAM" id="SSF52374">
    <property type="entry name" value="Nucleotidylyl transferase"/>
    <property type="match status" value="1"/>
</dbReference>
<dbReference type="InterPro" id="IPR004527">
    <property type="entry name" value="Glu-tRNA-ligase_bac/mito"/>
</dbReference>
<dbReference type="InterPro" id="IPR014729">
    <property type="entry name" value="Rossmann-like_a/b/a_fold"/>
</dbReference>
<dbReference type="PANTHER" id="PTHR43311:SF2">
    <property type="entry name" value="GLUTAMATE--TRNA LIGASE, MITOCHONDRIAL-RELATED"/>
    <property type="match status" value="1"/>
</dbReference>
<dbReference type="InterPro" id="IPR033910">
    <property type="entry name" value="GluRS_core"/>
</dbReference>
<dbReference type="GO" id="GO:0004818">
    <property type="term" value="F:glutamate-tRNA ligase activity"/>
    <property type="evidence" value="ECO:0007669"/>
    <property type="project" value="UniProtKB-UniRule"/>
</dbReference>
<dbReference type="InterPro" id="IPR008925">
    <property type="entry name" value="aa_tRNA-synth_I_cd-bd_sf"/>
</dbReference>
<dbReference type="Gene3D" id="1.10.1160.10">
    <property type="entry name" value="Glutamyl-trna Synthetase, Domain 2"/>
    <property type="match status" value="1"/>
</dbReference>
<gene>
    <name evidence="8" type="primary">gltX</name>
    <name evidence="11" type="ORF">SAMN04488541_102062</name>
</gene>
<dbReference type="OrthoDB" id="9807503at2"/>
<keyword evidence="3 8" id="KW-0436">Ligase</keyword>
<dbReference type="GO" id="GO:0000049">
    <property type="term" value="F:tRNA binding"/>
    <property type="evidence" value="ECO:0007669"/>
    <property type="project" value="InterPro"/>
</dbReference>
<evidence type="ECO:0000256" key="3">
    <source>
        <dbReference type="ARBA" id="ARBA00022598"/>
    </source>
</evidence>
<dbReference type="CDD" id="cd00808">
    <property type="entry name" value="GluRS_core"/>
    <property type="match status" value="1"/>
</dbReference>
<dbReference type="GO" id="GO:0005829">
    <property type="term" value="C:cytosol"/>
    <property type="evidence" value="ECO:0007669"/>
    <property type="project" value="TreeGrafter"/>
</dbReference>
<keyword evidence="6 8" id="KW-0648">Protein biosynthesis</keyword>
<keyword evidence="12" id="KW-1185">Reference proteome</keyword>
<evidence type="ECO:0000313" key="11">
    <source>
        <dbReference type="EMBL" id="SFF21583.1"/>
    </source>
</evidence>
<dbReference type="PRINTS" id="PR00987">
    <property type="entry name" value="TRNASYNTHGLU"/>
</dbReference>
<keyword evidence="2 8" id="KW-0963">Cytoplasm</keyword>
<keyword evidence="5 8" id="KW-0067">ATP-binding</keyword>
<feature type="short sequence motif" description="'KMSKS' region" evidence="8">
    <location>
        <begin position="263"/>
        <end position="267"/>
    </location>
</feature>
<evidence type="ECO:0000256" key="2">
    <source>
        <dbReference type="ARBA" id="ARBA00022490"/>
    </source>
</evidence>
<dbReference type="InterPro" id="IPR049940">
    <property type="entry name" value="GluQ/Sye"/>
</dbReference>
<dbReference type="Pfam" id="PF19269">
    <property type="entry name" value="Anticodon_2"/>
    <property type="match status" value="1"/>
</dbReference>
<dbReference type="Gene3D" id="3.40.50.620">
    <property type="entry name" value="HUPs"/>
    <property type="match status" value="1"/>
</dbReference>
<dbReference type="EC" id="6.1.1.17" evidence="8"/>
<dbReference type="PROSITE" id="PS00178">
    <property type="entry name" value="AA_TRNA_LIGASE_I"/>
    <property type="match status" value="1"/>
</dbReference>
<name>A0A1I2GWP9_9BACT</name>
<reference evidence="11 12" key="1">
    <citation type="submission" date="2016-10" db="EMBL/GenBank/DDBJ databases">
        <authorList>
            <person name="de Groot N.N."/>
        </authorList>
    </citation>
    <scope>NUCLEOTIDE SEQUENCE [LARGE SCALE GENOMIC DNA]</scope>
    <source>
        <strain>GEY</strain>
        <strain evidence="12">DSM 9560</strain>
    </source>
</reference>
<dbReference type="Proteomes" id="UP000199513">
    <property type="component" value="Unassembled WGS sequence"/>
</dbReference>
<dbReference type="InterPro" id="IPR020061">
    <property type="entry name" value="Glu_tRNA_lig_a-bdl"/>
</dbReference>
<sequence>MDKKVRVRFAPSPTGGLHIGGVRTALYNYLIAKKYNGSMILRIEDTDQTRYVEGAEEYIKEALEWIGIQLDESPWHGGEFAPYRQSERKALYKQYAEQLVKDGHAYYAFDTEEEWEKKRKELESAGVISPQYNSITRMQMKNSLTLSESEVNTKLAVGEPYVIRLKVPRKEDIRVHDLIRGWVTFHSSLLDDRVLLKSDGMPTYHLANVVDDYLMQISHVIRGEEWLPSAPIHVLLYKYLGWEKEMPQFAHLPLILNPDGNGKLSKRYADQLGFPVFPLQWKSPEKDEVMKGYREEGYFPEAMVNFLVLLGWNAGTEQEIFSMQELIEAFSIERIGKAGTKFDINKAKWFNQQYLKAKPNEELAKLFIEDLKKQNITLSQEKAEKVVSILKDRVTFVKDFLQEGSYLFYAPQTFDQQVASKKWNQQVVEVLTAYKNQLKNLTALLDASNAKDILHQVTDSLGIKFGSVMQGVRLAITGVGAGADLMEIIAFLGIEEVSKRIDYAIKTLKIA</sequence>
<comment type="subunit">
    <text evidence="8">Monomer.</text>
</comment>
<evidence type="ECO:0000259" key="10">
    <source>
        <dbReference type="Pfam" id="PF19269"/>
    </source>
</evidence>
<comment type="subcellular location">
    <subcellularLocation>
        <location evidence="8">Cytoplasm</location>
    </subcellularLocation>
</comment>
<dbReference type="NCBIfam" id="TIGR00464">
    <property type="entry name" value="gltX_bact"/>
    <property type="match status" value="1"/>
</dbReference>
<evidence type="ECO:0000313" key="12">
    <source>
        <dbReference type="Proteomes" id="UP000199513"/>
    </source>
</evidence>
<proteinExistence type="inferred from homology"/>
<keyword evidence="4 8" id="KW-0547">Nucleotide-binding</keyword>
<dbReference type="HAMAP" id="MF_00022">
    <property type="entry name" value="Glu_tRNA_synth_type1"/>
    <property type="match status" value="1"/>
</dbReference>
<dbReference type="Gene3D" id="3.90.800.10">
    <property type="entry name" value="Glutamyl-tRNA Synthetase, Domain 3"/>
    <property type="match status" value="1"/>
</dbReference>
<evidence type="ECO:0000259" key="9">
    <source>
        <dbReference type="Pfam" id="PF00749"/>
    </source>
</evidence>
<dbReference type="RefSeq" id="WP_091545641.1">
    <property type="nucleotide sequence ID" value="NZ_FONY01000020.1"/>
</dbReference>
<comment type="catalytic activity">
    <reaction evidence="8">
        <text>tRNA(Glu) + L-glutamate + ATP = L-glutamyl-tRNA(Glu) + AMP + diphosphate</text>
        <dbReference type="Rhea" id="RHEA:23540"/>
        <dbReference type="Rhea" id="RHEA-COMP:9663"/>
        <dbReference type="Rhea" id="RHEA-COMP:9680"/>
        <dbReference type="ChEBI" id="CHEBI:29985"/>
        <dbReference type="ChEBI" id="CHEBI:30616"/>
        <dbReference type="ChEBI" id="CHEBI:33019"/>
        <dbReference type="ChEBI" id="CHEBI:78442"/>
        <dbReference type="ChEBI" id="CHEBI:78520"/>
        <dbReference type="ChEBI" id="CHEBI:456215"/>
        <dbReference type="EC" id="6.1.1.17"/>
    </reaction>
</comment>
<comment type="similarity">
    <text evidence="1 8">Belongs to the class-I aminoacyl-tRNA synthetase family. Glutamate--tRNA ligase type 1 subfamily.</text>
</comment>
<dbReference type="InterPro" id="IPR000924">
    <property type="entry name" value="Glu/Gln-tRNA-synth"/>
</dbReference>
<dbReference type="SUPFAM" id="SSF48163">
    <property type="entry name" value="An anticodon-binding domain of class I aminoacyl-tRNA synthetases"/>
    <property type="match status" value="1"/>
</dbReference>
<organism evidence="11 12">
    <name type="scientific">Thermoflexibacter ruber</name>
    <dbReference type="NCBI Taxonomy" id="1003"/>
    <lineage>
        <taxon>Bacteria</taxon>
        <taxon>Pseudomonadati</taxon>
        <taxon>Bacteroidota</taxon>
        <taxon>Cytophagia</taxon>
        <taxon>Cytophagales</taxon>
        <taxon>Thermoflexibacteraceae</taxon>
        <taxon>Thermoflexibacter</taxon>
    </lineage>
</organism>
<feature type="domain" description="Glutamyl/glutaminyl-tRNA synthetase class Ib catalytic" evidence="9">
    <location>
        <begin position="4"/>
        <end position="349"/>
    </location>
</feature>
<evidence type="ECO:0000256" key="1">
    <source>
        <dbReference type="ARBA" id="ARBA00007894"/>
    </source>
</evidence>
<feature type="short sequence motif" description="'HIGH' region" evidence="8">
    <location>
        <begin position="11"/>
        <end position="21"/>
    </location>
</feature>
<evidence type="ECO:0000256" key="5">
    <source>
        <dbReference type="ARBA" id="ARBA00022840"/>
    </source>
</evidence>
<dbReference type="InterPro" id="IPR020751">
    <property type="entry name" value="aa-tRNA-synth_I_codon-bd_sub2"/>
</dbReference>
<dbReference type="Pfam" id="PF00749">
    <property type="entry name" value="tRNA-synt_1c"/>
    <property type="match status" value="1"/>
</dbReference>
<evidence type="ECO:0000256" key="6">
    <source>
        <dbReference type="ARBA" id="ARBA00022917"/>
    </source>
</evidence>